<dbReference type="RefSeq" id="WP_149471267.1">
    <property type="nucleotide sequence ID" value="NZ_QOKW01000023.1"/>
</dbReference>
<dbReference type="AlphaFoldDB" id="A0A9W7NG25"/>
<comment type="caution">
    <text evidence="1">The sequence shown here is derived from an EMBL/GenBank/DDBJ whole genome shotgun (WGS) entry which is preliminary data.</text>
</comment>
<name>A0A9W7NG25_9PROT</name>
<sequence>MLHIKDIEAFAHINEALASDHATARGESDSAGHHPAVHPAMLIAMAATGRLKPDEGADGAPQQASAATALAWMMGRRR</sequence>
<organism evidence="1 2">
    <name type="scientific">Roseomonas genomospecies 6</name>
    <dbReference type="NCBI Taxonomy" id="214106"/>
    <lineage>
        <taxon>Bacteria</taxon>
        <taxon>Pseudomonadati</taxon>
        <taxon>Pseudomonadota</taxon>
        <taxon>Alphaproteobacteria</taxon>
        <taxon>Acetobacterales</taxon>
        <taxon>Roseomonadaceae</taxon>
        <taxon>Roseomonas</taxon>
    </lineage>
</organism>
<proteinExistence type="predicted"/>
<dbReference type="Proteomes" id="UP000480854">
    <property type="component" value="Unassembled WGS sequence"/>
</dbReference>
<evidence type="ECO:0000313" key="2">
    <source>
        <dbReference type="Proteomes" id="UP000480854"/>
    </source>
</evidence>
<gene>
    <name evidence="1" type="ORF">DS843_23490</name>
</gene>
<keyword evidence="2" id="KW-1185">Reference proteome</keyword>
<protein>
    <submittedName>
        <fullName evidence="1">Uncharacterized protein</fullName>
    </submittedName>
</protein>
<dbReference type="EMBL" id="QOKW01000023">
    <property type="protein sequence ID" value="KAA0677544.1"/>
    <property type="molecule type" value="Genomic_DNA"/>
</dbReference>
<accession>A0A9W7NG25</accession>
<reference evidence="1 2" key="1">
    <citation type="submission" date="2018-07" db="EMBL/GenBank/DDBJ databases">
        <title>Genome sequence of Azospirillum sp. ATCC 49961.</title>
        <authorList>
            <person name="Sant'Anna F.H."/>
            <person name="Baldani J.I."/>
            <person name="Zilli J.E."/>
            <person name="Reis V.M."/>
            <person name="Hartmann A."/>
            <person name="Cruz L."/>
            <person name="de Souza E.M."/>
            <person name="de Oliveira Pedrosa F."/>
            <person name="Passaglia L.M.P."/>
        </authorList>
    </citation>
    <scope>NUCLEOTIDE SEQUENCE [LARGE SCALE GENOMIC DNA]</scope>
    <source>
        <strain evidence="1 2">ATCC 49961</strain>
    </source>
</reference>
<dbReference type="OrthoDB" id="7306465at2"/>
<evidence type="ECO:0000313" key="1">
    <source>
        <dbReference type="EMBL" id="KAA0677544.1"/>
    </source>
</evidence>